<dbReference type="PROSITE" id="PS50262">
    <property type="entry name" value="G_PROTEIN_RECEP_F1_2"/>
    <property type="match status" value="1"/>
</dbReference>
<evidence type="ECO:0000259" key="12">
    <source>
        <dbReference type="PROSITE" id="PS50262"/>
    </source>
</evidence>
<evidence type="ECO:0000313" key="13">
    <source>
        <dbReference type="Ensembl" id="ENSNNAP00000019323.1"/>
    </source>
</evidence>
<keyword evidence="7 10" id="KW-0675">Receptor</keyword>
<reference evidence="13" key="2">
    <citation type="submission" date="2025-09" db="UniProtKB">
        <authorList>
            <consortium name="Ensembl"/>
        </authorList>
    </citation>
    <scope>IDENTIFICATION</scope>
</reference>
<feature type="transmembrane region" description="Helical" evidence="11">
    <location>
        <begin position="106"/>
        <end position="128"/>
    </location>
</feature>
<dbReference type="PANTHER" id="PTHR24232">
    <property type="entry name" value="G-PROTEIN COUPLED RECEPTOR"/>
    <property type="match status" value="1"/>
</dbReference>
<evidence type="ECO:0000256" key="5">
    <source>
        <dbReference type="ARBA" id="ARBA00023040"/>
    </source>
</evidence>
<dbReference type="PANTHER" id="PTHR24232:SF82">
    <property type="entry name" value="P2Y PURINOCEPTOR 8-LIKE"/>
    <property type="match status" value="1"/>
</dbReference>
<feature type="transmembrane region" description="Helical" evidence="11">
    <location>
        <begin position="185"/>
        <end position="205"/>
    </location>
</feature>
<feature type="transmembrane region" description="Helical" evidence="11">
    <location>
        <begin position="321"/>
        <end position="340"/>
    </location>
</feature>
<evidence type="ECO:0000313" key="14">
    <source>
        <dbReference type="Proteomes" id="UP000694559"/>
    </source>
</evidence>
<dbReference type="GeneTree" id="ENSGT01050000244840"/>
<feature type="transmembrane region" description="Helical" evidence="11">
    <location>
        <begin position="140"/>
        <end position="165"/>
    </location>
</feature>
<dbReference type="OMA" id="VLPKEMF"/>
<dbReference type="GO" id="GO:0035025">
    <property type="term" value="P:positive regulation of Rho protein signal transduction"/>
    <property type="evidence" value="ECO:0007669"/>
    <property type="project" value="TreeGrafter"/>
</dbReference>
<keyword evidence="3 10" id="KW-0812">Transmembrane</keyword>
<keyword evidence="8" id="KW-0325">Glycoprotein</keyword>
<dbReference type="InterPro" id="IPR000276">
    <property type="entry name" value="GPCR_Rhodpsn"/>
</dbReference>
<keyword evidence="5 10" id="KW-0297">G-protein coupled receptor</keyword>
<evidence type="ECO:0000256" key="9">
    <source>
        <dbReference type="ARBA" id="ARBA00023224"/>
    </source>
</evidence>
<keyword evidence="4 11" id="KW-1133">Transmembrane helix</keyword>
<accession>A0A8C6XT88</accession>
<evidence type="ECO:0000256" key="3">
    <source>
        <dbReference type="ARBA" id="ARBA00022692"/>
    </source>
</evidence>
<dbReference type="Ensembl" id="ENSNNAT00000020287.1">
    <property type="protein sequence ID" value="ENSNNAP00000019323.1"/>
    <property type="gene ID" value="ENSNNAG00000012900.1"/>
</dbReference>
<evidence type="ECO:0000256" key="1">
    <source>
        <dbReference type="ARBA" id="ARBA00004651"/>
    </source>
</evidence>
<dbReference type="SUPFAM" id="SSF81321">
    <property type="entry name" value="Family A G protein-coupled receptor-like"/>
    <property type="match status" value="1"/>
</dbReference>
<dbReference type="InterPro" id="IPR017452">
    <property type="entry name" value="GPCR_Rhodpsn_7TM"/>
</dbReference>
<dbReference type="OrthoDB" id="9944627at2759"/>
<dbReference type="GO" id="GO:0007200">
    <property type="term" value="P:phospholipase C-activating G protein-coupled receptor signaling pathway"/>
    <property type="evidence" value="ECO:0007669"/>
    <property type="project" value="TreeGrafter"/>
</dbReference>
<dbReference type="GO" id="GO:0004930">
    <property type="term" value="F:G protein-coupled receptor activity"/>
    <property type="evidence" value="ECO:0007669"/>
    <property type="project" value="UniProtKB-KW"/>
</dbReference>
<keyword evidence="14" id="KW-1185">Reference proteome</keyword>
<keyword evidence="9 10" id="KW-0807">Transducer</keyword>
<name>A0A8C6XT88_NAJNA</name>
<dbReference type="AlphaFoldDB" id="A0A8C6XT88"/>
<reference evidence="13" key="1">
    <citation type="submission" date="2025-08" db="UniProtKB">
        <authorList>
            <consortium name="Ensembl"/>
        </authorList>
    </citation>
    <scope>IDENTIFICATION</scope>
</reference>
<feature type="domain" description="G-protein coupled receptors family 1 profile" evidence="12">
    <location>
        <begin position="86"/>
        <end position="337"/>
    </location>
</feature>
<feature type="transmembrane region" description="Helical" evidence="11">
    <location>
        <begin position="70"/>
        <end position="94"/>
    </location>
</feature>
<dbReference type="PRINTS" id="PR00237">
    <property type="entry name" value="GPCRRHODOPSN"/>
</dbReference>
<feature type="transmembrane region" description="Helical" evidence="11">
    <location>
        <begin position="280"/>
        <end position="301"/>
    </location>
</feature>
<proteinExistence type="inferred from homology"/>
<dbReference type="Pfam" id="PF00001">
    <property type="entry name" value="7tm_1"/>
    <property type="match status" value="1"/>
</dbReference>
<keyword evidence="6 11" id="KW-0472">Membrane</keyword>
<evidence type="ECO:0000256" key="8">
    <source>
        <dbReference type="ARBA" id="ARBA00023180"/>
    </source>
</evidence>
<dbReference type="Proteomes" id="UP000694559">
    <property type="component" value="Unplaced"/>
</dbReference>
<dbReference type="PROSITE" id="PS00237">
    <property type="entry name" value="G_PROTEIN_RECEP_F1_1"/>
    <property type="match status" value="1"/>
</dbReference>
<sequence>MFICCSEGLLHKPVFLLLKSRTEAPLIFRRKMVQNVSLAITSDFVMSHLNSPRNVTNATLTALQSHVMQMILPALFLLNCCISIPLNVISLWFLCWYSRPWTPTIIFCINLNIADLFFVFVLPFQIAYHLKENNWPFGDVLCHIVTILSYGNLHCSILTMMSLSIERYIGIVHPLRYKAAKPIRASFLVCISIWALVLLTLFPLMQHKLTIHLQQLPIITCFDVLPKEMFSSQEKFIAYFGSLLFLFFFLPLIIMGFCYISIILTLLHSSSQFRGSKRQTVYFVIALLFLITVCYLPHIIISVTHYILLFQKKSFYVEYKLSLATASFNCCFDPFLYYFGSKEFRQKIQRKLCRCVADVAADKYTTFLQYTLF</sequence>
<dbReference type="FunFam" id="1.20.1070.10:FF:000040">
    <property type="entry name" value="Coagulation factor 2 (thrombin) receptor"/>
    <property type="match status" value="1"/>
</dbReference>
<evidence type="ECO:0000256" key="7">
    <source>
        <dbReference type="ARBA" id="ARBA00023170"/>
    </source>
</evidence>
<dbReference type="GO" id="GO:0005886">
    <property type="term" value="C:plasma membrane"/>
    <property type="evidence" value="ECO:0007669"/>
    <property type="project" value="UniProtKB-SubCell"/>
</dbReference>
<comment type="similarity">
    <text evidence="10">Belongs to the G-protein coupled receptor 1 family.</text>
</comment>
<evidence type="ECO:0000256" key="10">
    <source>
        <dbReference type="RuleBase" id="RU000688"/>
    </source>
</evidence>
<evidence type="ECO:0000256" key="2">
    <source>
        <dbReference type="ARBA" id="ARBA00022475"/>
    </source>
</evidence>
<dbReference type="PRINTS" id="PR01157">
    <property type="entry name" value="P2YPURNOCPTR"/>
</dbReference>
<feature type="transmembrane region" description="Helical" evidence="11">
    <location>
        <begin position="236"/>
        <end position="268"/>
    </location>
</feature>
<comment type="subcellular location">
    <subcellularLocation>
        <location evidence="1">Cell membrane</location>
        <topology evidence="1">Multi-pass membrane protein</topology>
    </subcellularLocation>
</comment>
<dbReference type="Gene3D" id="1.20.1070.10">
    <property type="entry name" value="Rhodopsin 7-helix transmembrane proteins"/>
    <property type="match status" value="1"/>
</dbReference>
<evidence type="ECO:0000256" key="11">
    <source>
        <dbReference type="SAM" id="Phobius"/>
    </source>
</evidence>
<organism evidence="13 14">
    <name type="scientific">Naja naja</name>
    <name type="common">Indian cobra</name>
    <dbReference type="NCBI Taxonomy" id="35670"/>
    <lineage>
        <taxon>Eukaryota</taxon>
        <taxon>Metazoa</taxon>
        <taxon>Chordata</taxon>
        <taxon>Craniata</taxon>
        <taxon>Vertebrata</taxon>
        <taxon>Euteleostomi</taxon>
        <taxon>Lepidosauria</taxon>
        <taxon>Squamata</taxon>
        <taxon>Bifurcata</taxon>
        <taxon>Unidentata</taxon>
        <taxon>Episquamata</taxon>
        <taxon>Toxicofera</taxon>
        <taxon>Serpentes</taxon>
        <taxon>Colubroidea</taxon>
        <taxon>Elapidae</taxon>
        <taxon>Elapinae</taxon>
        <taxon>Naja</taxon>
    </lineage>
</organism>
<evidence type="ECO:0000256" key="4">
    <source>
        <dbReference type="ARBA" id="ARBA00022989"/>
    </source>
</evidence>
<protein>
    <recommendedName>
        <fullName evidence="12">G-protein coupled receptors family 1 profile domain-containing protein</fullName>
    </recommendedName>
</protein>
<keyword evidence="2" id="KW-1003">Cell membrane</keyword>
<evidence type="ECO:0000256" key="6">
    <source>
        <dbReference type="ARBA" id="ARBA00023136"/>
    </source>
</evidence>